<dbReference type="InterPro" id="IPR025979">
    <property type="entry name" value="ChrR-like_cupin_dom"/>
</dbReference>
<reference evidence="2 3" key="1">
    <citation type="submission" date="2017-06" db="EMBL/GenBank/DDBJ databases">
        <title>Evolution towards high GC content and high-temperature stress adaptation in endophytic Pseudomonas oryzihabitans impacted its plant-growth promoting traits.</title>
        <authorList>
            <person name="Nascimento F.X."/>
        </authorList>
    </citation>
    <scope>NUCLEOTIDE SEQUENCE [LARGE SCALE GENOMIC DNA]</scope>
    <source>
        <strain evidence="2 3">MS8</strain>
    </source>
</reference>
<dbReference type="InterPro" id="IPR011051">
    <property type="entry name" value="RmlC_Cupin_sf"/>
</dbReference>
<organism evidence="2 3">
    <name type="scientific">Pseudomonas oryzihabitans</name>
    <dbReference type="NCBI Taxonomy" id="47885"/>
    <lineage>
        <taxon>Bacteria</taxon>
        <taxon>Pseudomonadati</taxon>
        <taxon>Pseudomonadota</taxon>
        <taxon>Gammaproteobacteria</taxon>
        <taxon>Pseudomonadales</taxon>
        <taxon>Pseudomonadaceae</taxon>
        <taxon>Pseudomonas</taxon>
    </lineage>
</organism>
<dbReference type="EMBL" id="CP022198">
    <property type="protein sequence ID" value="AXA66774.1"/>
    <property type="molecule type" value="Genomic_DNA"/>
</dbReference>
<sequence length="224" mass="24789">MLINADFNRRAVVRAEQYEWVPSPQPGVERVMLDRIGAEKARATSLVRYAPGSSFPAHRHPGGEEILVLKGEFMEDGRPYPAGWYLRSPPGSSHVPSSPNGATLFVKLWQMTPEETQAIRVDTNDPKHWRDHGGRAICTLLDRADEGVCLQRISPHAALFEHPLRNVEILVLAGFLIEDGLQYNAGSWLRFPSSEQAAVITGDEGATIYLRSGRLIGLPPETVS</sequence>
<dbReference type="SUPFAM" id="SSF51182">
    <property type="entry name" value="RmlC-like cupins"/>
    <property type="match status" value="2"/>
</dbReference>
<accession>A0A2Z5A8H2</accession>
<proteinExistence type="predicted"/>
<dbReference type="InterPro" id="IPR014710">
    <property type="entry name" value="RmlC-like_jellyroll"/>
</dbReference>
<dbReference type="CDD" id="cd20303">
    <property type="entry name" value="cupin_ChrR_1"/>
    <property type="match status" value="1"/>
</dbReference>
<dbReference type="Gene3D" id="2.60.120.10">
    <property type="entry name" value="Jelly Rolls"/>
    <property type="match status" value="1"/>
</dbReference>
<dbReference type="RefSeq" id="WP_208691009.1">
    <property type="nucleotide sequence ID" value="NZ_CP022198.1"/>
</dbReference>
<evidence type="ECO:0000259" key="1">
    <source>
        <dbReference type="Pfam" id="PF12973"/>
    </source>
</evidence>
<evidence type="ECO:0000313" key="3">
    <source>
        <dbReference type="Proteomes" id="UP000250579"/>
    </source>
</evidence>
<dbReference type="Proteomes" id="UP000250579">
    <property type="component" value="Chromosome"/>
</dbReference>
<gene>
    <name evidence="2" type="ORF">CE139_13405</name>
</gene>
<dbReference type="AlphaFoldDB" id="A0A2Z5A8H2"/>
<name>A0A2Z5A8H2_9PSED</name>
<protein>
    <submittedName>
        <fullName evidence="2">Anti-sigma factor</fullName>
    </submittedName>
</protein>
<dbReference type="Pfam" id="PF12973">
    <property type="entry name" value="Cupin_7"/>
    <property type="match status" value="1"/>
</dbReference>
<evidence type="ECO:0000313" key="2">
    <source>
        <dbReference type="EMBL" id="AXA66774.1"/>
    </source>
</evidence>
<feature type="domain" description="ChrR-like cupin" evidence="1">
    <location>
        <begin position="9"/>
        <end position="111"/>
    </location>
</feature>